<dbReference type="PANTHER" id="PTHR18901">
    <property type="entry name" value="2-DEOXYGLUCOSE-6-PHOSPHATE PHOSPHATASE 2"/>
    <property type="match status" value="1"/>
</dbReference>
<dbReference type="Pfam" id="PF13419">
    <property type="entry name" value="HAD_2"/>
    <property type="match status" value="1"/>
</dbReference>
<comment type="caution">
    <text evidence="2">The sequence shown here is derived from an EMBL/GenBank/DDBJ whole genome shotgun (WGS) entry which is preliminary data.</text>
</comment>
<dbReference type="GO" id="GO:0016787">
    <property type="term" value="F:hydrolase activity"/>
    <property type="evidence" value="ECO:0007669"/>
    <property type="project" value="UniProtKB-KW"/>
</dbReference>
<dbReference type="Gene3D" id="1.10.150.240">
    <property type="entry name" value="Putative phosphatase, domain 2"/>
    <property type="match status" value="1"/>
</dbReference>
<dbReference type="CDD" id="cd07505">
    <property type="entry name" value="HAD_BPGM-like"/>
    <property type="match status" value="1"/>
</dbReference>
<feature type="domain" description="CpXC" evidence="1">
    <location>
        <begin position="228"/>
        <end position="353"/>
    </location>
</feature>
<dbReference type="InterPro" id="IPR025682">
    <property type="entry name" value="CpXC_dom"/>
</dbReference>
<protein>
    <submittedName>
        <fullName evidence="2">HAD-IA family hydrolase</fullName>
    </submittedName>
</protein>
<dbReference type="InterPro" id="IPR041492">
    <property type="entry name" value="HAD_2"/>
</dbReference>
<accession>A0ABX2N9V7</accession>
<reference evidence="2 3" key="1">
    <citation type="submission" date="2020-06" db="EMBL/GenBank/DDBJ databases">
        <title>Anaerococcus sp. nov., isolated form swine feces.</title>
        <authorList>
            <person name="Yu S."/>
        </authorList>
    </citation>
    <scope>NUCLEOTIDE SEQUENCE [LARGE SCALE GENOMIC DNA]</scope>
    <source>
        <strain evidence="2 3">AGMB00486</strain>
    </source>
</reference>
<dbReference type="RefSeq" id="WP_176269707.1">
    <property type="nucleotide sequence ID" value="NZ_JABVBA010000005.1"/>
</dbReference>
<dbReference type="SFLD" id="SFLDG01135">
    <property type="entry name" value="C1.5.6:_HAD__Beta-PGM__Phospha"/>
    <property type="match status" value="1"/>
</dbReference>
<dbReference type="SFLD" id="SFLDG01129">
    <property type="entry name" value="C1.5:_HAD__Beta-PGM__Phosphata"/>
    <property type="match status" value="1"/>
</dbReference>
<dbReference type="InterPro" id="IPR023198">
    <property type="entry name" value="PGP-like_dom2"/>
</dbReference>
<dbReference type="Gene3D" id="3.40.50.1000">
    <property type="entry name" value="HAD superfamily/HAD-like"/>
    <property type="match status" value="1"/>
</dbReference>
<evidence type="ECO:0000313" key="2">
    <source>
        <dbReference type="EMBL" id="NVF11481.1"/>
    </source>
</evidence>
<dbReference type="SFLD" id="SFLDS00003">
    <property type="entry name" value="Haloacid_Dehalogenase"/>
    <property type="match status" value="1"/>
</dbReference>
<name>A0ABX2N9V7_9FIRM</name>
<dbReference type="Proteomes" id="UP000540919">
    <property type="component" value="Unassembled WGS sequence"/>
</dbReference>
<evidence type="ECO:0000259" key="1">
    <source>
        <dbReference type="Pfam" id="PF14353"/>
    </source>
</evidence>
<dbReference type="NCBIfam" id="TIGR01509">
    <property type="entry name" value="HAD-SF-IA-v3"/>
    <property type="match status" value="1"/>
</dbReference>
<dbReference type="Pfam" id="PF14353">
    <property type="entry name" value="CpXC"/>
    <property type="match status" value="1"/>
</dbReference>
<keyword evidence="2" id="KW-0378">Hydrolase</keyword>
<proteinExistence type="predicted"/>
<sequence length="429" mass="49976">MNTFIFDMDGTIFDTESFYYETWIDLAKIHGLDFGIEDKMNLSGKQNKEAIAYMVKNFKMDEDRAISLRAKLNQLRDEKFKTLDYSLKKEGLLEILSYLKKENKKIGLASSSIKSRINFLLDREGVGGFFDTVISSDDIVKGKPDPEIFNLCMERLNSNKETTYIIEDSLAGIKAAKASGAVAVLILDLDKSDEIKSHADLVFNSLLDFLNFIKKNEIEDRRDKNFKINCPYCKTTFEKSLPTAILRHMESYNLLEDNKLDLVKCPSCGHEFRLNYRFAYTDYEKKLMFLNDPKFEKRINQLAFKSSLKLVDRIKGESMDGFIIRMTTNIEDLREKIRIYEDKKIDNIVELMKIVIKENPDFKVDTKSIKGFFYKNHNKFKIITNTGSYEMDFIEDLYKSLLDKYGDLIDEKEVSLVDKTWAYDMIKSL</sequence>
<dbReference type="InterPro" id="IPR006439">
    <property type="entry name" value="HAD-SF_hydro_IA"/>
</dbReference>
<gene>
    <name evidence="2" type="ORF">HV819_05730</name>
</gene>
<organism evidence="2 3">
    <name type="scientific">Anaerococcus faecalis</name>
    <dbReference type="NCBI Taxonomy" id="2742993"/>
    <lineage>
        <taxon>Bacteria</taxon>
        <taxon>Bacillati</taxon>
        <taxon>Bacillota</taxon>
        <taxon>Tissierellia</taxon>
        <taxon>Tissierellales</taxon>
        <taxon>Peptoniphilaceae</taxon>
        <taxon>Anaerococcus</taxon>
    </lineage>
</organism>
<dbReference type="SUPFAM" id="SSF56784">
    <property type="entry name" value="HAD-like"/>
    <property type="match status" value="1"/>
</dbReference>
<evidence type="ECO:0000313" key="3">
    <source>
        <dbReference type="Proteomes" id="UP000540919"/>
    </source>
</evidence>
<dbReference type="InterPro" id="IPR023214">
    <property type="entry name" value="HAD_sf"/>
</dbReference>
<dbReference type="InterPro" id="IPR036412">
    <property type="entry name" value="HAD-like_sf"/>
</dbReference>
<dbReference type="NCBIfam" id="TIGR01549">
    <property type="entry name" value="HAD-SF-IA-v1"/>
    <property type="match status" value="1"/>
</dbReference>
<dbReference type="PANTHER" id="PTHR18901:SF38">
    <property type="entry name" value="PSEUDOURIDINE-5'-PHOSPHATASE"/>
    <property type="match status" value="1"/>
</dbReference>
<keyword evidence="3" id="KW-1185">Reference proteome</keyword>
<dbReference type="EMBL" id="JABVBA010000005">
    <property type="protein sequence ID" value="NVF11481.1"/>
    <property type="molecule type" value="Genomic_DNA"/>
</dbReference>
<dbReference type="PRINTS" id="PR00413">
    <property type="entry name" value="HADHALOGNASE"/>
</dbReference>